<accession>A0ABS6DLU6</accession>
<dbReference type="InterPro" id="IPR022798">
    <property type="entry name" value="BcsD_bac"/>
</dbReference>
<reference evidence="2" key="2">
    <citation type="submission" date="2023-07" db="EMBL/GenBank/DDBJ databases">
        <title>Cedecea davisae an AmpC producer and its therapeutic implications.</title>
        <authorList>
            <person name="Notter J."/>
        </authorList>
    </citation>
    <scope>NUCLEOTIDE SEQUENCE [LARGE SCALE GENOMIC DNA]</scope>
    <source>
        <strain evidence="2">1</strain>
    </source>
</reference>
<proteinExistence type="predicted"/>
<dbReference type="RefSeq" id="WP_216376928.1">
    <property type="nucleotide sequence ID" value="NZ_JAGRYT010000038.1"/>
</dbReference>
<keyword evidence="2" id="KW-1185">Reference proteome</keyword>
<gene>
    <name evidence="1" type="ORF">KC222_19080</name>
</gene>
<name>A0ABS6DLU6_9ENTR</name>
<comment type="caution">
    <text evidence="1">The sequence shown here is derived from an EMBL/GenBank/DDBJ whole genome shotgun (WGS) entry which is preliminary data.</text>
</comment>
<organism evidence="1 2">
    <name type="scientific">Cedecea davisae</name>
    <dbReference type="NCBI Taxonomy" id="158484"/>
    <lineage>
        <taxon>Bacteria</taxon>
        <taxon>Pseudomonadati</taxon>
        <taxon>Pseudomonadota</taxon>
        <taxon>Gammaproteobacteria</taxon>
        <taxon>Enterobacterales</taxon>
        <taxon>Enterobacteriaceae</taxon>
        <taxon>Cedecea</taxon>
    </lineage>
</organism>
<dbReference type="Proteomes" id="UP000686327">
    <property type="component" value="Unassembled WGS sequence"/>
</dbReference>
<protein>
    <submittedName>
        <fullName evidence="1">Cellulose synthase</fullName>
    </submittedName>
</protein>
<evidence type="ECO:0000313" key="2">
    <source>
        <dbReference type="Proteomes" id="UP000686327"/>
    </source>
</evidence>
<reference evidence="1 2" key="1">
    <citation type="submission" date="2021-04" db="EMBL/GenBank/DDBJ databases">
        <authorList>
            <person name="Seiffert S.N."/>
        </authorList>
    </citation>
    <scope>NUCLEOTIDE SEQUENCE [LARGE SCALE GENOMIC DNA]</scope>
    <source>
        <strain evidence="1 2">1</strain>
    </source>
</reference>
<sequence>MSITDTLADYCRRQQYQPGWQDLSALLCTSILAVASRDEGHAFLHRAGAQLARQFPLPPGETLGELEDEANILLAQFNWGMVQIAADDRGLEVTHLAWPHAGQEDDLSAWANGFSCLMEGCWSEWLRTLGGTEEMFFCLTGQSPEALNFRYQTEGK</sequence>
<dbReference type="Pfam" id="PF03500">
    <property type="entry name" value="Cellsynth_D"/>
    <property type="match status" value="1"/>
</dbReference>
<evidence type="ECO:0000313" key="1">
    <source>
        <dbReference type="EMBL" id="MBU4684108.1"/>
    </source>
</evidence>
<dbReference type="EMBL" id="JAGRYU010000035">
    <property type="protein sequence ID" value="MBU4684108.1"/>
    <property type="molecule type" value="Genomic_DNA"/>
</dbReference>